<comment type="caution">
    <text evidence="3">The sequence shown here is derived from an EMBL/GenBank/DDBJ whole genome shotgun (WGS) entry which is preliminary data.</text>
</comment>
<evidence type="ECO:0000259" key="1">
    <source>
        <dbReference type="PROSITE" id="PS50112"/>
    </source>
</evidence>
<protein>
    <recommendedName>
        <fullName evidence="5">Histidine kinase</fullName>
    </recommendedName>
</protein>
<dbReference type="PATRIC" id="fig|28092.6.peg.4511"/>
<feature type="domain" description="PAC" evidence="2">
    <location>
        <begin position="98"/>
        <end position="150"/>
    </location>
</feature>
<dbReference type="InterPro" id="IPR035965">
    <property type="entry name" value="PAS-like_dom_sf"/>
</dbReference>
<evidence type="ECO:0000313" key="4">
    <source>
        <dbReference type="Proteomes" id="UP000033618"/>
    </source>
</evidence>
<evidence type="ECO:0008006" key="5">
    <source>
        <dbReference type="Google" id="ProtNLM"/>
    </source>
</evidence>
<evidence type="ECO:0000259" key="2">
    <source>
        <dbReference type="PROSITE" id="PS50113"/>
    </source>
</evidence>
<dbReference type="EMBL" id="LAQU01000024">
    <property type="protein sequence ID" value="KKB62137.1"/>
    <property type="molecule type" value="Genomic_DNA"/>
</dbReference>
<evidence type="ECO:0000313" key="3">
    <source>
        <dbReference type="EMBL" id="KKB62137.1"/>
    </source>
</evidence>
<dbReference type="RefSeq" id="WP_046153666.1">
    <property type="nucleotide sequence ID" value="NZ_LAQU01000024.1"/>
</dbReference>
<dbReference type="PROSITE" id="PS50113">
    <property type="entry name" value="PAC"/>
    <property type="match status" value="1"/>
</dbReference>
<dbReference type="Gene3D" id="3.30.450.20">
    <property type="entry name" value="PAS domain"/>
    <property type="match status" value="1"/>
</dbReference>
<name>A0A0F5JXY4_9BURK</name>
<dbReference type="Pfam" id="PF00989">
    <property type="entry name" value="PAS"/>
    <property type="match status" value="1"/>
</dbReference>
<reference evidence="3 4" key="1">
    <citation type="submission" date="2015-03" db="EMBL/GenBank/DDBJ databases">
        <title>Draft Genome Sequence of Burkholderia andropogonis type strain ICMP2807, isolated from Sorghum bicolor.</title>
        <authorList>
            <person name="Lopes-Santos L."/>
            <person name="Castro D.B."/>
            <person name="Ottoboni L.M."/>
            <person name="Park D."/>
            <person name="Weirc B.S."/>
            <person name="Destefano S.A."/>
        </authorList>
    </citation>
    <scope>NUCLEOTIDE SEQUENCE [LARGE SCALE GENOMIC DNA]</scope>
    <source>
        <strain evidence="3 4">ICMP2807</strain>
    </source>
</reference>
<dbReference type="InterPro" id="IPR013767">
    <property type="entry name" value="PAS_fold"/>
</dbReference>
<keyword evidence="4" id="KW-1185">Reference proteome</keyword>
<accession>A0A0F5JXY4</accession>
<dbReference type="STRING" id="28092.WM40_19220"/>
<feature type="domain" description="PAS" evidence="1">
    <location>
        <begin position="23"/>
        <end position="69"/>
    </location>
</feature>
<dbReference type="GO" id="GO:0006355">
    <property type="term" value="P:regulation of DNA-templated transcription"/>
    <property type="evidence" value="ECO:0007669"/>
    <property type="project" value="InterPro"/>
</dbReference>
<dbReference type="InterPro" id="IPR000014">
    <property type="entry name" value="PAS"/>
</dbReference>
<dbReference type="Proteomes" id="UP000033618">
    <property type="component" value="Unassembled WGS sequence"/>
</dbReference>
<dbReference type="AlphaFoldDB" id="A0A0F5JXY4"/>
<dbReference type="NCBIfam" id="TIGR00229">
    <property type="entry name" value="sensory_box"/>
    <property type="match status" value="1"/>
</dbReference>
<dbReference type="SUPFAM" id="SSF55785">
    <property type="entry name" value="PYP-like sensor domain (PAS domain)"/>
    <property type="match status" value="1"/>
</dbReference>
<proteinExistence type="predicted"/>
<dbReference type="PROSITE" id="PS50112">
    <property type="entry name" value="PAS"/>
    <property type="match status" value="1"/>
</dbReference>
<dbReference type="InterPro" id="IPR000700">
    <property type="entry name" value="PAS-assoc_C"/>
</dbReference>
<dbReference type="CDD" id="cd00130">
    <property type="entry name" value="PAS"/>
    <property type="match status" value="1"/>
</dbReference>
<sequence length="174" mass="19606">MQNNPQEQNPLHDKAVHEVLRGQEHHFRLLVRSVSDCAIYMVDINGVVSNWNTGAQRTKGYLEQEAVGRHFSCFYIDEDRVAGLPEHELEIARDTGKFESEGWRLRKDGSRFWAHVVIDAIRDDDGTLCGFAKVTRDRTEQRAAAQSIELARRNLDLALSHIPQGVCLIGPSGG</sequence>
<organism evidence="3 4">
    <name type="scientific">Robbsia andropogonis</name>
    <dbReference type="NCBI Taxonomy" id="28092"/>
    <lineage>
        <taxon>Bacteria</taxon>
        <taxon>Pseudomonadati</taxon>
        <taxon>Pseudomonadota</taxon>
        <taxon>Betaproteobacteria</taxon>
        <taxon>Burkholderiales</taxon>
        <taxon>Burkholderiaceae</taxon>
        <taxon>Robbsia</taxon>
    </lineage>
</organism>
<gene>
    <name evidence="3" type="ORF">WM40_19220</name>
</gene>